<gene>
    <name evidence="9" type="ORF">DW060_02990</name>
</gene>
<reference evidence="9 10" key="1">
    <citation type="submission" date="2018-08" db="EMBL/GenBank/DDBJ databases">
        <title>A genome reference for cultivated species of the human gut microbiota.</title>
        <authorList>
            <person name="Zou Y."/>
            <person name="Xue W."/>
            <person name="Luo G."/>
        </authorList>
    </citation>
    <scope>NUCLEOTIDE SEQUENCE [LARGE SCALE GENOMIC DNA]</scope>
    <source>
        <strain evidence="9 10">AF42-9</strain>
    </source>
</reference>
<dbReference type="SUPFAM" id="SSF49785">
    <property type="entry name" value="Galactose-binding domain-like"/>
    <property type="match status" value="1"/>
</dbReference>
<evidence type="ECO:0000256" key="1">
    <source>
        <dbReference type="ARBA" id="ARBA00001231"/>
    </source>
</evidence>
<evidence type="ECO:0000313" key="9">
    <source>
        <dbReference type="EMBL" id="RHK52148.1"/>
    </source>
</evidence>
<dbReference type="InterPro" id="IPR008979">
    <property type="entry name" value="Galactose-bd-like_sf"/>
</dbReference>
<dbReference type="PROSITE" id="PS50022">
    <property type="entry name" value="FA58C_3"/>
    <property type="match status" value="1"/>
</dbReference>
<evidence type="ECO:0000256" key="3">
    <source>
        <dbReference type="ARBA" id="ARBA00012663"/>
    </source>
</evidence>
<dbReference type="PANTHER" id="PTHR22600:SF57">
    <property type="entry name" value="BETA-N-ACETYLHEXOSAMINIDASE"/>
    <property type="match status" value="1"/>
</dbReference>
<dbReference type="GO" id="GO:0004563">
    <property type="term" value="F:beta-N-acetylhexosaminidase activity"/>
    <property type="evidence" value="ECO:0007669"/>
    <property type="project" value="UniProtKB-EC"/>
</dbReference>
<dbReference type="InterPro" id="IPR025705">
    <property type="entry name" value="Beta_hexosaminidase_sua/sub"/>
</dbReference>
<name>A0A415GQ37_9BACT</name>
<evidence type="ECO:0000313" key="10">
    <source>
        <dbReference type="Proteomes" id="UP000286598"/>
    </source>
</evidence>
<comment type="catalytic activity">
    <reaction evidence="1">
        <text>Hydrolysis of terminal non-reducing N-acetyl-D-hexosamine residues in N-acetyl-beta-D-hexosaminides.</text>
        <dbReference type="EC" id="3.2.1.52"/>
    </reaction>
</comment>
<dbReference type="Pfam" id="PF00754">
    <property type="entry name" value="F5_F8_type_C"/>
    <property type="match status" value="1"/>
</dbReference>
<organism evidence="9 10">
    <name type="scientific">Leyella stercorea</name>
    <dbReference type="NCBI Taxonomy" id="363265"/>
    <lineage>
        <taxon>Bacteria</taxon>
        <taxon>Pseudomonadati</taxon>
        <taxon>Bacteroidota</taxon>
        <taxon>Bacteroidia</taxon>
        <taxon>Bacteroidales</taxon>
        <taxon>Prevotellaceae</taxon>
        <taxon>Leyella</taxon>
    </lineage>
</organism>
<dbReference type="GO" id="GO:0005975">
    <property type="term" value="P:carbohydrate metabolic process"/>
    <property type="evidence" value="ECO:0007669"/>
    <property type="project" value="InterPro"/>
</dbReference>
<dbReference type="Pfam" id="PF02838">
    <property type="entry name" value="Glyco_hydro_20b"/>
    <property type="match status" value="1"/>
</dbReference>
<sequence>MTNKPLAALLFGCMITAQAASAQSLLPKPQSFNAGKGAFSTATTKVKLINEVGADAENIYSKQWSAKADNNAQQVVRFTRLANATSPEAYNLHITKDTLLISAASADGFRFAWQTVEQLKQKNGIMACDVQDAPAFKWRSLMLDVSRHFQPISFLKKQIDVMAQYKFNRLHLHLTDAAGWRIEIKRYPRLTSLAAWREGKTWKEWSKLGCKYKNEGEEGAYGGYYTQDELRDLVKYAAERGITIVPEIEMPGHSAEVLTAYPELSCTHEPYKQMDFCPGSVATYDFLENVLKEVMDIFPSKYIHVGGDEADKASWPSCPLCQQKMKELGTDKDGLQAHLIAHFGKFLTDHGRQLVGWDEVIAGNLAKNTTVMVWRGLEKAQEAIDHGYDVVLSPSGYWYLDYYQDAPDTQPEAIGGFLPLEKVYSYVPGGTLPEDVRSKITGVQANLWTEYVPTAEHVEYMLYPRALAIAEIGWNGTKTKNYPEFRKRAIVECERLHKQGVNTFDLKKERGERPESFKTTKHKAIGCNITFNHRYEDKYKAQGDKTLVDGQHGGWTYGDQKWQGFLGNKGYCLDLTIDLGKVQKISTVAADFMQAYGAWVFFPSEYKISFSEDGQNFKEVYNKKSEVDRDIQLGFRNLAWKGNAKTRYIRVQGSTTEDGGWLFTDEIIVK</sequence>
<keyword evidence="7" id="KW-0732">Signal</keyword>
<dbReference type="InterPro" id="IPR029018">
    <property type="entry name" value="Hex-like_dom2"/>
</dbReference>
<dbReference type="OrthoDB" id="1090159at2"/>
<accession>A0A415GQ37</accession>
<dbReference type="Gene3D" id="2.60.120.260">
    <property type="entry name" value="Galactose-binding domain-like"/>
    <property type="match status" value="1"/>
</dbReference>
<dbReference type="Gene3D" id="3.30.379.10">
    <property type="entry name" value="Chitobiase/beta-hexosaminidase domain 2-like"/>
    <property type="match status" value="1"/>
</dbReference>
<evidence type="ECO:0000256" key="5">
    <source>
        <dbReference type="ARBA" id="ARBA00023295"/>
    </source>
</evidence>
<keyword evidence="5" id="KW-0326">Glycosidase</keyword>
<dbReference type="Proteomes" id="UP000286598">
    <property type="component" value="Unassembled WGS sequence"/>
</dbReference>
<comment type="caution">
    <text evidence="9">The sequence shown here is derived from an EMBL/GenBank/DDBJ whole genome shotgun (WGS) entry which is preliminary data.</text>
</comment>
<dbReference type="AlphaFoldDB" id="A0A415GQ37"/>
<dbReference type="InterPro" id="IPR015882">
    <property type="entry name" value="HEX_bac_N"/>
</dbReference>
<evidence type="ECO:0000256" key="6">
    <source>
        <dbReference type="PIRSR" id="PIRSR625705-1"/>
    </source>
</evidence>
<dbReference type="Pfam" id="PF00728">
    <property type="entry name" value="Glyco_hydro_20"/>
    <property type="match status" value="1"/>
</dbReference>
<dbReference type="SUPFAM" id="SSF51445">
    <property type="entry name" value="(Trans)glycosidases"/>
    <property type="match status" value="1"/>
</dbReference>
<dbReference type="CDD" id="cd06563">
    <property type="entry name" value="GH20_chitobiase-like"/>
    <property type="match status" value="1"/>
</dbReference>
<dbReference type="SUPFAM" id="SSF55545">
    <property type="entry name" value="beta-N-acetylhexosaminidase-like domain"/>
    <property type="match status" value="1"/>
</dbReference>
<keyword evidence="4" id="KW-0378">Hydrolase</keyword>
<dbReference type="PRINTS" id="PR00738">
    <property type="entry name" value="GLHYDRLASE20"/>
</dbReference>
<feature type="chain" id="PRO_5018981787" description="beta-N-acetylhexosaminidase" evidence="7">
    <location>
        <begin position="20"/>
        <end position="670"/>
    </location>
</feature>
<dbReference type="InterPro" id="IPR017853">
    <property type="entry name" value="GH"/>
</dbReference>
<evidence type="ECO:0000256" key="4">
    <source>
        <dbReference type="ARBA" id="ARBA00022801"/>
    </source>
</evidence>
<proteinExistence type="inferred from homology"/>
<keyword evidence="10" id="KW-1185">Reference proteome</keyword>
<dbReference type="Gene3D" id="3.20.20.80">
    <property type="entry name" value="Glycosidases"/>
    <property type="match status" value="1"/>
</dbReference>
<comment type="similarity">
    <text evidence="2">Belongs to the glycosyl hydrolase 20 family.</text>
</comment>
<dbReference type="GO" id="GO:0016020">
    <property type="term" value="C:membrane"/>
    <property type="evidence" value="ECO:0007669"/>
    <property type="project" value="TreeGrafter"/>
</dbReference>
<feature type="signal peptide" evidence="7">
    <location>
        <begin position="1"/>
        <end position="19"/>
    </location>
</feature>
<protein>
    <recommendedName>
        <fullName evidence="3">beta-N-acetylhexosaminidase</fullName>
        <ecNumber evidence="3">3.2.1.52</ecNumber>
    </recommendedName>
</protein>
<feature type="domain" description="F5/8 type C" evidence="8">
    <location>
        <begin position="562"/>
        <end position="670"/>
    </location>
</feature>
<evidence type="ECO:0000259" key="8">
    <source>
        <dbReference type="PROSITE" id="PS50022"/>
    </source>
</evidence>
<evidence type="ECO:0000256" key="7">
    <source>
        <dbReference type="SAM" id="SignalP"/>
    </source>
</evidence>
<dbReference type="EMBL" id="QRNO01000008">
    <property type="protein sequence ID" value="RHK52148.1"/>
    <property type="molecule type" value="Genomic_DNA"/>
</dbReference>
<feature type="active site" description="Proton donor" evidence="6">
    <location>
        <position position="309"/>
    </location>
</feature>
<dbReference type="RefSeq" id="WP_118354747.1">
    <property type="nucleotide sequence ID" value="NZ_BRDO01000012.1"/>
</dbReference>
<dbReference type="EC" id="3.2.1.52" evidence="3"/>
<dbReference type="GO" id="GO:0030203">
    <property type="term" value="P:glycosaminoglycan metabolic process"/>
    <property type="evidence" value="ECO:0007669"/>
    <property type="project" value="TreeGrafter"/>
</dbReference>
<dbReference type="PANTHER" id="PTHR22600">
    <property type="entry name" value="BETA-HEXOSAMINIDASE"/>
    <property type="match status" value="1"/>
</dbReference>
<evidence type="ECO:0000256" key="2">
    <source>
        <dbReference type="ARBA" id="ARBA00006285"/>
    </source>
</evidence>
<dbReference type="InterPro" id="IPR000421">
    <property type="entry name" value="FA58C"/>
</dbReference>
<dbReference type="InterPro" id="IPR015883">
    <property type="entry name" value="Glyco_hydro_20_cat"/>
</dbReference>